<keyword evidence="2" id="KW-0732">Signal</keyword>
<keyword evidence="1" id="KW-0472">Membrane</keyword>
<keyword evidence="1" id="KW-0812">Transmembrane</keyword>
<dbReference type="KEGG" id="fgg:FSB75_05015"/>
<keyword evidence="4" id="KW-1185">Reference proteome</keyword>
<evidence type="ECO:0000313" key="3">
    <source>
        <dbReference type="EMBL" id="QEC55291.1"/>
    </source>
</evidence>
<reference evidence="3 4" key="1">
    <citation type="journal article" date="2015" name="Int. J. Syst. Evol. Microbiol.">
        <title>Flavisolibacter ginsenosidimutans sp. nov., with ginsenoside-converting activity isolated from soil used for cultivating ginseng.</title>
        <authorList>
            <person name="Zhao Y."/>
            <person name="Liu Q."/>
            <person name="Kang M.S."/>
            <person name="Jin F."/>
            <person name="Yu H."/>
            <person name="Im W.T."/>
        </authorList>
    </citation>
    <scope>NUCLEOTIDE SEQUENCE [LARGE SCALE GENOMIC DNA]</scope>
    <source>
        <strain evidence="3 4">Gsoil 636</strain>
    </source>
</reference>
<feature type="transmembrane region" description="Helical" evidence="1">
    <location>
        <begin position="101"/>
        <end position="120"/>
    </location>
</feature>
<feature type="chain" id="PRO_5023024426" description="Glycine zipper domain-containing protein" evidence="2">
    <location>
        <begin position="20"/>
        <end position="178"/>
    </location>
</feature>
<proteinExistence type="predicted"/>
<accession>A0A5B8UF48</accession>
<organism evidence="3 4">
    <name type="scientific">Flavisolibacter ginsenosidimutans</name>
    <dbReference type="NCBI Taxonomy" id="661481"/>
    <lineage>
        <taxon>Bacteria</taxon>
        <taxon>Pseudomonadati</taxon>
        <taxon>Bacteroidota</taxon>
        <taxon>Chitinophagia</taxon>
        <taxon>Chitinophagales</taxon>
        <taxon>Chitinophagaceae</taxon>
        <taxon>Flavisolibacter</taxon>
    </lineage>
</organism>
<feature type="transmembrane region" description="Helical" evidence="1">
    <location>
        <begin position="132"/>
        <end position="154"/>
    </location>
</feature>
<protein>
    <recommendedName>
        <fullName evidence="5">Glycine zipper domain-containing protein</fullName>
    </recommendedName>
</protein>
<dbReference type="AlphaFoldDB" id="A0A5B8UF48"/>
<dbReference type="EMBL" id="CP042433">
    <property type="protein sequence ID" value="QEC55291.1"/>
    <property type="molecule type" value="Genomic_DNA"/>
</dbReference>
<evidence type="ECO:0000313" key="4">
    <source>
        <dbReference type="Proteomes" id="UP000321204"/>
    </source>
</evidence>
<sequence length="178" mass="18687">MKRFAVFVAMSLLASLTFGQENGSKVATSSLLQLNKAYRITIEPYGANAKRIKGYLLNVDSSSLWITTEKNRYGYRGGNNIPYTALGKVSIVPKGKQGRSILFGSIAGFVVGGAVGAGIGSGQKGMFGGAGFGAFAGALSGAMVGVVIGALVGIDEHRFILRGKKENYAAMRRSLLLE</sequence>
<evidence type="ECO:0008006" key="5">
    <source>
        <dbReference type="Google" id="ProtNLM"/>
    </source>
</evidence>
<keyword evidence="1" id="KW-1133">Transmembrane helix</keyword>
<dbReference type="RefSeq" id="WP_146783696.1">
    <property type="nucleotide sequence ID" value="NZ_BAABIO010000006.1"/>
</dbReference>
<evidence type="ECO:0000256" key="1">
    <source>
        <dbReference type="SAM" id="Phobius"/>
    </source>
</evidence>
<feature type="signal peptide" evidence="2">
    <location>
        <begin position="1"/>
        <end position="19"/>
    </location>
</feature>
<name>A0A5B8UF48_9BACT</name>
<dbReference type="Proteomes" id="UP000321204">
    <property type="component" value="Chromosome"/>
</dbReference>
<gene>
    <name evidence="3" type="ORF">FSB75_05015</name>
</gene>
<evidence type="ECO:0000256" key="2">
    <source>
        <dbReference type="SAM" id="SignalP"/>
    </source>
</evidence>